<accession>A0AAN6QJA8</accession>
<dbReference type="Pfam" id="PF00135">
    <property type="entry name" value="COesterase"/>
    <property type="match status" value="1"/>
</dbReference>
<evidence type="ECO:0000259" key="1">
    <source>
        <dbReference type="Pfam" id="PF00135"/>
    </source>
</evidence>
<comment type="caution">
    <text evidence="2">The sequence shown here is derived from an EMBL/GenBank/DDBJ whole genome shotgun (WGS) entry which is preliminary data.</text>
</comment>
<dbReference type="Gene3D" id="3.40.50.1820">
    <property type="entry name" value="alpha/beta hydrolase"/>
    <property type="match status" value="1"/>
</dbReference>
<dbReference type="AlphaFoldDB" id="A0AAN6QJA8"/>
<keyword evidence="3" id="KW-1185">Reference proteome</keyword>
<evidence type="ECO:0000313" key="2">
    <source>
        <dbReference type="EMBL" id="KAK0966517.1"/>
    </source>
</evidence>
<name>A0AAN6QJA8_9PEZI</name>
<dbReference type="InterPro" id="IPR002018">
    <property type="entry name" value="CarbesteraseB"/>
</dbReference>
<reference evidence="2" key="1">
    <citation type="submission" date="2023-06" db="EMBL/GenBank/DDBJ databases">
        <title>Black Yeasts Isolated from many extreme environments.</title>
        <authorList>
            <person name="Coleine C."/>
            <person name="Stajich J.E."/>
            <person name="Selbmann L."/>
        </authorList>
    </citation>
    <scope>NUCLEOTIDE SEQUENCE</scope>
    <source>
        <strain evidence="2">CCFEE 5200</strain>
    </source>
</reference>
<gene>
    <name evidence="2" type="ORF">LTR91_017513</name>
</gene>
<feature type="domain" description="Carboxylesterase type B" evidence="1">
    <location>
        <begin position="3"/>
        <end position="257"/>
    </location>
</feature>
<protein>
    <recommendedName>
        <fullName evidence="1">Carboxylesterase type B domain-containing protein</fullName>
    </recommendedName>
</protein>
<organism evidence="2 3">
    <name type="scientific">Friedmanniomyces endolithicus</name>
    <dbReference type="NCBI Taxonomy" id="329885"/>
    <lineage>
        <taxon>Eukaryota</taxon>
        <taxon>Fungi</taxon>
        <taxon>Dikarya</taxon>
        <taxon>Ascomycota</taxon>
        <taxon>Pezizomycotina</taxon>
        <taxon>Dothideomycetes</taxon>
        <taxon>Dothideomycetidae</taxon>
        <taxon>Mycosphaerellales</taxon>
        <taxon>Teratosphaeriaceae</taxon>
        <taxon>Friedmanniomyces</taxon>
    </lineage>
</organism>
<sequence length="390" mass="42689">MAPLFKRVMLMSGTNLLIPPLPLEVAEQSYTNAVKALGLEEKSAEERMELLRSVDAAEMRQKLMMVPMLPVADGELPVAGHTFADFYAGTSGGEVDIAGAKWCESMMIGDCAFDGNIQGLRLWHRKKGIGKAFCDAMNSSSLNPEQAEKLLRGYHITPDLDDDTAFERVLQTLNDIGFYAPTLAFAEGLSSRMKTYVYRFNEPNPWTGPWQGRTNHILDVAFLFQNFNEFLDDAQRSTAEAFAVSVFKFVTGGVPWEASGNGGGPRVAMVMSTQGKGEVVEDVPGETGRRAIMLDLAEEVEGGMDRLGKSSRALLPFAENMGITILNPLVIDSLDYFGHLAYVSAESRDIQLNPSGLDCLSWRLESHASTSRVTSLADVISSRDPTRSLA</sequence>
<evidence type="ECO:0000313" key="3">
    <source>
        <dbReference type="Proteomes" id="UP001175353"/>
    </source>
</evidence>
<dbReference type="EMBL" id="JAUJLE010000229">
    <property type="protein sequence ID" value="KAK0966517.1"/>
    <property type="molecule type" value="Genomic_DNA"/>
</dbReference>
<proteinExistence type="predicted"/>
<dbReference type="SUPFAM" id="SSF53474">
    <property type="entry name" value="alpha/beta-Hydrolases"/>
    <property type="match status" value="1"/>
</dbReference>
<dbReference type="Proteomes" id="UP001175353">
    <property type="component" value="Unassembled WGS sequence"/>
</dbReference>
<dbReference type="InterPro" id="IPR029058">
    <property type="entry name" value="AB_hydrolase_fold"/>
</dbReference>